<comment type="similarity">
    <text evidence="1">Belongs to the UPF0065 (bug) family.</text>
</comment>
<accession>A0A261RXR8</accession>
<organism evidence="3 4">
    <name type="scientific">Bordetella genomosp. 10</name>
    <dbReference type="NCBI Taxonomy" id="1416804"/>
    <lineage>
        <taxon>Bacteria</taxon>
        <taxon>Pseudomonadati</taxon>
        <taxon>Pseudomonadota</taxon>
        <taxon>Betaproteobacteria</taxon>
        <taxon>Burkholderiales</taxon>
        <taxon>Alcaligenaceae</taxon>
        <taxon>Bordetella</taxon>
    </lineage>
</organism>
<dbReference type="PIRSF" id="PIRSF017082">
    <property type="entry name" value="YflP"/>
    <property type="match status" value="1"/>
</dbReference>
<feature type="signal peptide" evidence="2">
    <location>
        <begin position="1"/>
        <end position="25"/>
    </location>
</feature>
<comment type="caution">
    <text evidence="3">The sequence shown here is derived from an EMBL/GenBank/DDBJ whole genome shotgun (WGS) entry which is preliminary data.</text>
</comment>
<dbReference type="PANTHER" id="PTHR42928">
    <property type="entry name" value="TRICARBOXYLATE-BINDING PROTEIN"/>
    <property type="match status" value="1"/>
</dbReference>
<keyword evidence="2" id="KW-0732">Signal</keyword>
<dbReference type="Gene3D" id="3.40.190.10">
    <property type="entry name" value="Periplasmic binding protein-like II"/>
    <property type="match status" value="1"/>
</dbReference>
<name>A0A261RXR8_9BORD</name>
<dbReference type="AlphaFoldDB" id="A0A261RXR8"/>
<dbReference type="InterPro" id="IPR005064">
    <property type="entry name" value="BUG"/>
</dbReference>
<dbReference type="Gene3D" id="3.40.190.150">
    <property type="entry name" value="Bordetella uptake gene, domain 1"/>
    <property type="match status" value="1"/>
</dbReference>
<dbReference type="OrthoDB" id="8678477at2"/>
<sequence length="325" mass="34083">MRITRVLARAMLAAGFLLGAAGAHAAGYPERPVKWVVPFPPGGAMDAIARTLAESMGRKLGTSFIVENRPGAGGNIGASTVARSAPDGYTIMIAANGMAVNPALYHDMNYDPQKDFAPISLLAIVPNVLVTNPQRNDVHSVAEVIAQAKAKPGRYTYASAGVGTSIHLAGELFASMAHVDMLHVPYKGSGPAMADLLGGQVDYMFDSITSAKPHIMAGKLRALAVTTSKRSAALPDVPTVAEAGLPGYELLPWFGAFAPAGTPPEIVQKLNASMREAMADPKVKDTLDSIGAEPVGSSPEELRAHLAKETAQWAVLVKERGIKIQ</sequence>
<feature type="chain" id="PRO_5013215370" evidence="2">
    <location>
        <begin position="26"/>
        <end position="325"/>
    </location>
</feature>
<evidence type="ECO:0000313" key="4">
    <source>
        <dbReference type="Proteomes" id="UP000216020"/>
    </source>
</evidence>
<gene>
    <name evidence="3" type="ORF">CAL29_17405</name>
</gene>
<dbReference type="Proteomes" id="UP000216020">
    <property type="component" value="Unassembled WGS sequence"/>
</dbReference>
<protein>
    <submittedName>
        <fullName evidence="3">LacI family transcriptional regulator</fullName>
    </submittedName>
</protein>
<proteinExistence type="inferred from homology"/>
<evidence type="ECO:0000256" key="1">
    <source>
        <dbReference type="ARBA" id="ARBA00006987"/>
    </source>
</evidence>
<reference evidence="4" key="1">
    <citation type="submission" date="2017-05" db="EMBL/GenBank/DDBJ databases">
        <title>Complete and WGS of Bordetella genogroups.</title>
        <authorList>
            <person name="Spilker T."/>
            <person name="Lipuma J."/>
        </authorList>
    </citation>
    <scope>NUCLEOTIDE SEQUENCE [LARGE SCALE GENOMIC DNA]</scope>
    <source>
        <strain evidence="4">AU16122</strain>
    </source>
</reference>
<dbReference type="InterPro" id="IPR042100">
    <property type="entry name" value="Bug_dom1"/>
</dbReference>
<dbReference type="EMBL" id="NEVM01000005">
    <property type="protein sequence ID" value="OZI29878.1"/>
    <property type="molecule type" value="Genomic_DNA"/>
</dbReference>
<dbReference type="CDD" id="cd13578">
    <property type="entry name" value="PBP2_Bug27"/>
    <property type="match status" value="1"/>
</dbReference>
<evidence type="ECO:0000313" key="3">
    <source>
        <dbReference type="EMBL" id="OZI29878.1"/>
    </source>
</evidence>
<dbReference type="Pfam" id="PF03401">
    <property type="entry name" value="TctC"/>
    <property type="match status" value="1"/>
</dbReference>
<dbReference type="SUPFAM" id="SSF53850">
    <property type="entry name" value="Periplasmic binding protein-like II"/>
    <property type="match status" value="1"/>
</dbReference>
<keyword evidence="4" id="KW-1185">Reference proteome</keyword>
<dbReference type="RefSeq" id="WP_094854319.1">
    <property type="nucleotide sequence ID" value="NZ_NEVM01000005.1"/>
</dbReference>
<evidence type="ECO:0000256" key="2">
    <source>
        <dbReference type="SAM" id="SignalP"/>
    </source>
</evidence>
<dbReference type="PANTHER" id="PTHR42928:SF5">
    <property type="entry name" value="BLR1237 PROTEIN"/>
    <property type="match status" value="1"/>
</dbReference>